<keyword evidence="2" id="KW-1185">Reference proteome</keyword>
<name>A0AAV7S7N8_PLEWA</name>
<evidence type="ECO:0000313" key="1">
    <source>
        <dbReference type="EMBL" id="KAJ1159238.1"/>
    </source>
</evidence>
<proteinExistence type="predicted"/>
<dbReference type="AlphaFoldDB" id="A0AAV7S7N8"/>
<evidence type="ECO:0000313" key="2">
    <source>
        <dbReference type="Proteomes" id="UP001066276"/>
    </source>
</evidence>
<dbReference type="Proteomes" id="UP001066276">
    <property type="component" value="Chromosome 5"/>
</dbReference>
<reference evidence="1" key="1">
    <citation type="journal article" date="2022" name="bioRxiv">
        <title>Sequencing and chromosome-scale assembly of the giantPleurodeles waltlgenome.</title>
        <authorList>
            <person name="Brown T."/>
            <person name="Elewa A."/>
            <person name="Iarovenko S."/>
            <person name="Subramanian E."/>
            <person name="Araus A.J."/>
            <person name="Petzold A."/>
            <person name="Susuki M."/>
            <person name="Suzuki K.-i.T."/>
            <person name="Hayashi T."/>
            <person name="Toyoda A."/>
            <person name="Oliveira C."/>
            <person name="Osipova E."/>
            <person name="Leigh N.D."/>
            <person name="Simon A."/>
            <person name="Yun M.H."/>
        </authorList>
    </citation>
    <scope>NUCLEOTIDE SEQUENCE</scope>
    <source>
        <strain evidence="1">20211129_DDA</strain>
        <tissue evidence="1">Liver</tissue>
    </source>
</reference>
<gene>
    <name evidence="1" type="ORF">NDU88_011906</name>
</gene>
<comment type="caution">
    <text evidence="1">The sequence shown here is derived from an EMBL/GenBank/DDBJ whole genome shotgun (WGS) entry which is preliminary data.</text>
</comment>
<protein>
    <submittedName>
        <fullName evidence="1">Uncharacterized protein</fullName>
    </submittedName>
</protein>
<accession>A0AAV7S7N8</accession>
<sequence>MIAERRLRAPPVMIRCHRTTCLGRSLLRNKRRNVSSGHTLGSLELYYVEDAQISCLGPNPDFDSMKQSSCLCFPPLL</sequence>
<dbReference type="EMBL" id="JANPWB010000009">
    <property type="protein sequence ID" value="KAJ1159238.1"/>
    <property type="molecule type" value="Genomic_DNA"/>
</dbReference>
<organism evidence="1 2">
    <name type="scientific">Pleurodeles waltl</name>
    <name type="common">Iberian ribbed newt</name>
    <dbReference type="NCBI Taxonomy" id="8319"/>
    <lineage>
        <taxon>Eukaryota</taxon>
        <taxon>Metazoa</taxon>
        <taxon>Chordata</taxon>
        <taxon>Craniata</taxon>
        <taxon>Vertebrata</taxon>
        <taxon>Euteleostomi</taxon>
        <taxon>Amphibia</taxon>
        <taxon>Batrachia</taxon>
        <taxon>Caudata</taxon>
        <taxon>Salamandroidea</taxon>
        <taxon>Salamandridae</taxon>
        <taxon>Pleurodelinae</taxon>
        <taxon>Pleurodeles</taxon>
    </lineage>
</organism>